<protein>
    <submittedName>
        <fullName evidence="3">ABC-2 transporter permease</fullName>
    </submittedName>
</protein>
<keyword evidence="5" id="KW-1185">Reference proteome</keyword>
<feature type="transmembrane region" description="Helical" evidence="1">
    <location>
        <begin position="12"/>
        <end position="31"/>
    </location>
</feature>
<keyword evidence="1" id="KW-0812">Transmembrane</keyword>
<reference evidence="3 4" key="1">
    <citation type="submission" date="2019-07" db="EMBL/GenBank/DDBJ databases">
        <title>Paenibacillus thiaminolyticus NRRL B-4156.</title>
        <authorList>
            <person name="Hehnly C."/>
            <person name="Zhang L."/>
        </authorList>
    </citation>
    <scope>NUCLEOTIDE SEQUENCE [LARGE SCALE GENOMIC DNA]</scope>
    <source>
        <strain evidence="3 4">NRRL B-4156</strain>
    </source>
</reference>
<dbReference type="Proteomes" id="UP001209276">
    <property type="component" value="Unassembled WGS sequence"/>
</dbReference>
<dbReference type="EMBL" id="JAMDMM010000048">
    <property type="protein sequence ID" value="MCY9610018.1"/>
    <property type="molecule type" value="Genomic_DNA"/>
</dbReference>
<dbReference type="InterPro" id="IPR025699">
    <property type="entry name" value="ABC2_memb-like"/>
</dbReference>
<name>A0AAP9DVA4_PANTH</name>
<feature type="transmembrane region" description="Helical" evidence="1">
    <location>
        <begin position="115"/>
        <end position="136"/>
    </location>
</feature>
<feature type="transmembrane region" description="Helical" evidence="1">
    <location>
        <begin position="175"/>
        <end position="201"/>
    </location>
</feature>
<evidence type="ECO:0000313" key="3">
    <source>
        <dbReference type="EMBL" id="QDM45058.1"/>
    </source>
</evidence>
<evidence type="ECO:0000256" key="1">
    <source>
        <dbReference type="SAM" id="Phobius"/>
    </source>
</evidence>
<feature type="transmembrane region" description="Helical" evidence="1">
    <location>
        <begin position="37"/>
        <end position="55"/>
    </location>
</feature>
<gene>
    <name evidence="3" type="ORF">FLT43_17405</name>
    <name evidence="2" type="ORF">M5W83_22945</name>
</gene>
<evidence type="ECO:0000313" key="5">
    <source>
        <dbReference type="Proteomes" id="UP001209276"/>
    </source>
</evidence>
<feature type="transmembrane region" description="Helical" evidence="1">
    <location>
        <begin position="143"/>
        <end position="163"/>
    </location>
</feature>
<dbReference type="EMBL" id="CP041405">
    <property type="protein sequence ID" value="QDM45058.1"/>
    <property type="molecule type" value="Genomic_DNA"/>
</dbReference>
<organism evidence="3 4">
    <name type="scientific">Paenibacillus thiaminolyticus</name>
    <name type="common">Bacillus thiaminolyticus</name>
    <dbReference type="NCBI Taxonomy" id="49283"/>
    <lineage>
        <taxon>Bacteria</taxon>
        <taxon>Bacillati</taxon>
        <taxon>Bacillota</taxon>
        <taxon>Bacilli</taxon>
        <taxon>Bacillales</taxon>
        <taxon>Paenibacillaceae</taxon>
        <taxon>Paenibacillus</taxon>
    </lineage>
</organism>
<feature type="transmembrane region" description="Helical" evidence="1">
    <location>
        <begin position="80"/>
        <end position="103"/>
    </location>
</feature>
<reference evidence="2 5" key="2">
    <citation type="submission" date="2022-05" db="EMBL/GenBank/DDBJ databases">
        <title>Genome Sequencing of Bee-Associated Microbes.</title>
        <authorList>
            <person name="Dunlap C."/>
        </authorList>
    </citation>
    <scope>NUCLEOTIDE SEQUENCE [LARGE SCALE GENOMIC DNA]</scope>
    <source>
        <strain evidence="2 5">NRRL B-14613</strain>
    </source>
</reference>
<dbReference type="GeneID" id="76997740"/>
<dbReference type="AlphaFoldDB" id="A0AAP9DVA4"/>
<sequence>MMLLIRKELVVSVRSLPILLIFIAVFSLSTYPVVHNLLFAGMLGSAMSFINNLSVDKRNEGFRFVYSLPVHRTEIVKAKYVTGLLYAGAGLVIGIMLTAGLKLAGGSYDLQPASVAWTLALIIMLLSVNIPVYLLLGDKEGMVAMVLMMVVLFGSSGILSHLAKDLSMGDGMSLGVLSALSMGISLLLYGVSYAISAIGFAKKDL</sequence>
<accession>A0AAP9DVA4</accession>
<dbReference type="RefSeq" id="WP_087441043.1">
    <property type="nucleotide sequence ID" value="NZ_CABMNB010000013.1"/>
</dbReference>
<dbReference type="Pfam" id="PF13346">
    <property type="entry name" value="ABC2_membrane_5"/>
    <property type="match status" value="1"/>
</dbReference>
<evidence type="ECO:0000313" key="4">
    <source>
        <dbReference type="Proteomes" id="UP000315377"/>
    </source>
</evidence>
<keyword evidence="1" id="KW-0472">Membrane</keyword>
<keyword evidence="1" id="KW-1133">Transmembrane helix</keyword>
<proteinExistence type="predicted"/>
<dbReference type="Proteomes" id="UP000315377">
    <property type="component" value="Chromosome"/>
</dbReference>
<evidence type="ECO:0000313" key="2">
    <source>
        <dbReference type="EMBL" id="MCY9610018.1"/>
    </source>
</evidence>